<dbReference type="PROSITE" id="PS00681">
    <property type="entry name" value="CHAPERONINS_CPN10"/>
    <property type="match status" value="1"/>
</dbReference>
<dbReference type="GO" id="GO:0009507">
    <property type="term" value="C:chloroplast"/>
    <property type="evidence" value="ECO:0007669"/>
    <property type="project" value="TreeGrafter"/>
</dbReference>
<evidence type="ECO:0000256" key="1">
    <source>
        <dbReference type="ARBA" id="ARBA00006975"/>
    </source>
</evidence>
<dbReference type="PRINTS" id="PR00297">
    <property type="entry name" value="CHAPERONIN10"/>
</dbReference>
<dbReference type="GO" id="GO:0046872">
    <property type="term" value="F:metal ion binding"/>
    <property type="evidence" value="ECO:0007669"/>
    <property type="project" value="TreeGrafter"/>
</dbReference>
<dbReference type="Proteomes" id="UP001445335">
    <property type="component" value="Unassembled WGS sequence"/>
</dbReference>
<dbReference type="InterPro" id="IPR011032">
    <property type="entry name" value="GroES-like_sf"/>
</dbReference>
<dbReference type="PANTHER" id="PTHR10772:SF63">
    <property type="entry name" value="20 KDA CHAPERONIN, CHLOROPLASTIC"/>
    <property type="match status" value="1"/>
</dbReference>
<evidence type="ECO:0000256" key="4">
    <source>
        <dbReference type="ARBA" id="ARBA00073031"/>
    </source>
</evidence>
<dbReference type="GO" id="GO:0051087">
    <property type="term" value="F:protein-folding chaperone binding"/>
    <property type="evidence" value="ECO:0007669"/>
    <property type="project" value="TreeGrafter"/>
</dbReference>
<dbReference type="InterPro" id="IPR037124">
    <property type="entry name" value="Chaperonin_GroES_sf"/>
</dbReference>
<dbReference type="GO" id="GO:0005524">
    <property type="term" value="F:ATP binding"/>
    <property type="evidence" value="ECO:0007669"/>
    <property type="project" value="InterPro"/>
</dbReference>
<gene>
    <name evidence="7" type="ORF">WJX81_007393</name>
</gene>
<dbReference type="HAMAP" id="MF_00580">
    <property type="entry name" value="CH10"/>
    <property type="match status" value="2"/>
</dbReference>
<dbReference type="InterPro" id="IPR020818">
    <property type="entry name" value="Chaperonin_GroES"/>
</dbReference>
<evidence type="ECO:0000313" key="7">
    <source>
        <dbReference type="EMBL" id="KAK9843526.1"/>
    </source>
</evidence>
<organism evidence="7 8">
    <name type="scientific">Elliptochloris bilobata</name>
    <dbReference type="NCBI Taxonomy" id="381761"/>
    <lineage>
        <taxon>Eukaryota</taxon>
        <taxon>Viridiplantae</taxon>
        <taxon>Chlorophyta</taxon>
        <taxon>core chlorophytes</taxon>
        <taxon>Trebouxiophyceae</taxon>
        <taxon>Trebouxiophyceae incertae sedis</taxon>
        <taxon>Elliptochloris clade</taxon>
        <taxon>Elliptochloris</taxon>
    </lineage>
</organism>
<evidence type="ECO:0000313" key="8">
    <source>
        <dbReference type="Proteomes" id="UP001445335"/>
    </source>
</evidence>
<dbReference type="Gene3D" id="2.30.33.40">
    <property type="entry name" value="GroES chaperonin"/>
    <property type="match status" value="2"/>
</dbReference>
<proteinExistence type="inferred from homology"/>
<accession>A0AAW1SBP8</accession>
<reference evidence="7 8" key="1">
    <citation type="journal article" date="2024" name="Nat. Commun.">
        <title>Phylogenomics reveals the evolutionary origins of lichenization in chlorophyte algae.</title>
        <authorList>
            <person name="Puginier C."/>
            <person name="Libourel C."/>
            <person name="Otte J."/>
            <person name="Skaloud P."/>
            <person name="Haon M."/>
            <person name="Grisel S."/>
            <person name="Petersen M."/>
            <person name="Berrin J.G."/>
            <person name="Delaux P.M."/>
            <person name="Dal Grande F."/>
            <person name="Keller J."/>
        </authorList>
    </citation>
    <scope>NUCLEOTIDE SEQUENCE [LARGE SCALE GENOMIC DNA]</scope>
    <source>
        <strain evidence="7 8">SAG 245.80</strain>
    </source>
</reference>
<dbReference type="SMART" id="SM00883">
    <property type="entry name" value="Cpn10"/>
    <property type="match status" value="2"/>
</dbReference>
<evidence type="ECO:0000256" key="6">
    <source>
        <dbReference type="RuleBase" id="RU003479"/>
    </source>
</evidence>
<keyword evidence="2 6" id="KW-0143">Chaperone</keyword>
<keyword evidence="8" id="KW-1185">Reference proteome</keyword>
<evidence type="ECO:0000256" key="2">
    <source>
        <dbReference type="ARBA" id="ARBA00023186"/>
    </source>
</evidence>
<evidence type="ECO:0000256" key="3">
    <source>
        <dbReference type="ARBA" id="ARBA00031971"/>
    </source>
</evidence>
<dbReference type="EMBL" id="JALJOU010000006">
    <property type="protein sequence ID" value="KAK9843526.1"/>
    <property type="molecule type" value="Genomic_DNA"/>
</dbReference>
<protein>
    <recommendedName>
        <fullName evidence="4">20 kDa chaperonin, chloroplastic</fullName>
    </recommendedName>
    <alternativeName>
        <fullName evidence="3">Chaperonin 10</fullName>
    </alternativeName>
    <alternativeName>
        <fullName evidence="5">Protein Cpn21</fullName>
    </alternativeName>
</protein>
<dbReference type="FunFam" id="2.30.33.40:FF:000001">
    <property type="entry name" value="10 kDa chaperonin"/>
    <property type="match status" value="2"/>
</dbReference>
<dbReference type="GO" id="GO:0051082">
    <property type="term" value="F:unfolded protein binding"/>
    <property type="evidence" value="ECO:0007669"/>
    <property type="project" value="TreeGrafter"/>
</dbReference>
<dbReference type="GO" id="GO:0044183">
    <property type="term" value="F:protein folding chaperone"/>
    <property type="evidence" value="ECO:0007669"/>
    <property type="project" value="InterPro"/>
</dbReference>
<dbReference type="CDD" id="cd00320">
    <property type="entry name" value="cpn10"/>
    <property type="match status" value="2"/>
</dbReference>
<dbReference type="Pfam" id="PF00166">
    <property type="entry name" value="Cpn10"/>
    <property type="match status" value="2"/>
</dbReference>
<name>A0AAW1SBP8_9CHLO</name>
<comment type="similarity">
    <text evidence="1 6">Belongs to the GroES chaperonin family.</text>
</comment>
<comment type="caution">
    <text evidence="7">The sequence shown here is derived from an EMBL/GenBank/DDBJ whole genome shotgun (WGS) entry which is preliminary data.</text>
</comment>
<dbReference type="AlphaFoldDB" id="A0AAW1SBP8"/>
<evidence type="ECO:0000256" key="5">
    <source>
        <dbReference type="ARBA" id="ARBA00079398"/>
    </source>
</evidence>
<sequence length="231" mass="24418">MFSPVASCSYTAARPQAAQFSARRCGRPAARQRVVVRAATVVPSEYKRVAPVGDRVLVKVDVSEAKSTGGILLPSSAQKKPTQGEITSVGSAKAVKSGEKVVYSKYAGTELKMADTEYVLLKEDDVIGILTSDNIADLKPLGDRILLEAEEATDRSEGGVILTAASKERPTLGTVVAVGSGREDDDGKIIKPNVEAGAKVLYSRYAGTEFTGPDDRAFVVVRESDILATVA</sequence>
<dbReference type="PANTHER" id="PTHR10772">
    <property type="entry name" value="10 KDA HEAT SHOCK PROTEIN"/>
    <property type="match status" value="1"/>
</dbReference>
<dbReference type="InterPro" id="IPR018369">
    <property type="entry name" value="Chaprnonin_Cpn10_CS"/>
</dbReference>
<dbReference type="GO" id="GO:0005739">
    <property type="term" value="C:mitochondrion"/>
    <property type="evidence" value="ECO:0007669"/>
    <property type="project" value="TreeGrafter"/>
</dbReference>
<dbReference type="SUPFAM" id="SSF50129">
    <property type="entry name" value="GroES-like"/>
    <property type="match status" value="2"/>
</dbReference>